<dbReference type="OrthoDB" id="64291at2759"/>
<dbReference type="Gene3D" id="3.30.1410.10">
    <property type="entry name" value="GTP cyclohydrolase I feedback regulatory protein GFRP"/>
    <property type="match status" value="1"/>
</dbReference>
<comment type="caution">
    <text evidence="9">The sequence shown here is derived from an EMBL/GenBank/DDBJ whole genome shotgun (WGS) entry which is preliminary data.</text>
</comment>
<protein>
    <recommendedName>
        <fullName evidence="4">GTP cyclohydrolase 1 feedback regulatory protein</fullName>
    </recommendedName>
    <alternativeName>
        <fullName evidence="8">GTP cyclohydrolase I feedback regulatory protein</fullName>
    </alternativeName>
</protein>
<evidence type="ECO:0000256" key="4">
    <source>
        <dbReference type="ARBA" id="ARBA00020099"/>
    </source>
</evidence>
<evidence type="ECO:0000256" key="5">
    <source>
        <dbReference type="ARBA" id="ARBA00022490"/>
    </source>
</evidence>
<dbReference type="Proteomes" id="UP001163046">
    <property type="component" value="Unassembled WGS sequence"/>
</dbReference>
<evidence type="ECO:0000256" key="2">
    <source>
        <dbReference type="ARBA" id="ARBA00004514"/>
    </source>
</evidence>
<keyword evidence="6" id="KW-0472">Membrane</keyword>
<dbReference type="GO" id="GO:0031965">
    <property type="term" value="C:nuclear membrane"/>
    <property type="evidence" value="ECO:0007669"/>
    <property type="project" value="UniProtKB-SubCell"/>
</dbReference>
<dbReference type="GO" id="GO:0044549">
    <property type="term" value="F:GTP cyclohydrolase binding"/>
    <property type="evidence" value="ECO:0007669"/>
    <property type="project" value="TreeGrafter"/>
</dbReference>
<dbReference type="Pfam" id="PF06399">
    <property type="entry name" value="GFRP"/>
    <property type="match status" value="1"/>
</dbReference>
<comment type="subcellular location">
    <subcellularLocation>
        <location evidence="2">Cytoplasm</location>
        <location evidence="2">Cytosol</location>
    </subcellularLocation>
    <subcellularLocation>
        <location evidence="1">Nucleus membrane</location>
    </subcellularLocation>
</comment>
<evidence type="ECO:0000313" key="10">
    <source>
        <dbReference type="Proteomes" id="UP001163046"/>
    </source>
</evidence>
<evidence type="ECO:0000256" key="8">
    <source>
        <dbReference type="ARBA" id="ARBA00032599"/>
    </source>
</evidence>
<evidence type="ECO:0000256" key="3">
    <source>
        <dbReference type="ARBA" id="ARBA00007605"/>
    </source>
</evidence>
<dbReference type="PANTHER" id="PTHR16852:SF2">
    <property type="entry name" value="GTP CYCLOHYDROLASE 1 FEEDBACK REGULATORY PROTEIN"/>
    <property type="match status" value="1"/>
</dbReference>
<keyword evidence="7" id="KW-0539">Nucleus</keyword>
<dbReference type="InterPro" id="IPR009112">
    <property type="entry name" value="GTP_CycHdrlase_I_reg"/>
</dbReference>
<accession>A0A9X0D2Q2</accession>
<proteinExistence type="inferred from homology"/>
<dbReference type="InterPro" id="IPR036717">
    <property type="entry name" value="GFRP_sf"/>
</dbReference>
<dbReference type="EMBL" id="MU825885">
    <property type="protein sequence ID" value="KAJ7384735.1"/>
    <property type="molecule type" value="Genomic_DNA"/>
</dbReference>
<name>A0A9X0D2Q2_9CNID</name>
<keyword evidence="10" id="KW-1185">Reference proteome</keyword>
<keyword evidence="5" id="KW-0963">Cytoplasm</keyword>
<dbReference type="SUPFAM" id="SSF69761">
    <property type="entry name" value="GTP cyclohydrolase I feedback regulatory protein, GFRP"/>
    <property type="match status" value="1"/>
</dbReference>
<evidence type="ECO:0000313" key="9">
    <source>
        <dbReference type="EMBL" id="KAJ7384735.1"/>
    </source>
</evidence>
<dbReference type="GO" id="GO:0005829">
    <property type="term" value="C:cytosol"/>
    <property type="evidence" value="ECO:0007669"/>
    <property type="project" value="UniProtKB-SubCell"/>
</dbReference>
<evidence type="ECO:0000256" key="1">
    <source>
        <dbReference type="ARBA" id="ARBA00004126"/>
    </source>
</evidence>
<evidence type="ECO:0000256" key="6">
    <source>
        <dbReference type="ARBA" id="ARBA00023136"/>
    </source>
</evidence>
<gene>
    <name evidence="9" type="ORF">OS493_020324</name>
</gene>
<dbReference type="AlphaFoldDB" id="A0A9X0D2Q2"/>
<comment type="similarity">
    <text evidence="3">Belongs to the GFRP family.</text>
</comment>
<dbReference type="PANTHER" id="PTHR16852">
    <property type="entry name" value="GTP CYCLOHYDROLASE 1 FEEDBACK REGULATORY PROTEIN"/>
    <property type="match status" value="1"/>
</dbReference>
<dbReference type="GO" id="GO:0009890">
    <property type="term" value="P:negative regulation of biosynthetic process"/>
    <property type="evidence" value="ECO:0007669"/>
    <property type="project" value="InterPro"/>
</dbReference>
<reference evidence="9" key="1">
    <citation type="submission" date="2023-01" db="EMBL/GenBank/DDBJ databases">
        <title>Genome assembly of the deep-sea coral Lophelia pertusa.</title>
        <authorList>
            <person name="Herrera S."/>
            <person name="Cordes E."/>
        </authorList>
    </citation>
    <scope>NUCLEOTIDE SEQUENCE</scope>
    <source>
        <strain evidence="9">USNM1676648</strain>
        <tissue evidence="9">Polyp</tissue>
    </source>
</reference>
<evidence type="ECO:0000256" key="7">
    <source>
        <dbReference type="ARBA" id="ARBA00023242"/>
    </source>
</evidence>
<sequence>MPYILVRNTINPHRPQHIFTGTLTYIECPLDTDTTLTDAIENQLTAKRVDRDTNGRSLNFCSFRVHQPPFVQLNLLETHGYKVVAVNTVRDTCIWTMHKPA</sequence>
<organism evidence="9 10">
    <name type="scientific">Desmophyllum pertusum</name>
    <dbReference type="NCBI Taxonomy" id="174260"/>
    <lineage>
        <taxon>Eukaryota</taxon>
        <taxon>Metazoa</taxon>
        <taxon>Cnidaria</taxon>
        <taxon>Anthozoa</taxon>
        <taxon>Hexacorallia</taxon>
        <taxon>Scleractinia</taxon>
        <taxon>Caryophylliina</taxon>
        <taxon>Caryophylliidae</taxon>
        <taxon>Desmophyllum</taxon>
    </lineage>
</organism>